<dbReference type="EMBL" id="CP051774">
    <property type="protein sequence ID" value="QJE96284.1"/>
    <property type="molecule type" value="Genomic_DNA"/>
</dbReference>
<reference evidence="1 2" key="1">
    <citation type="submission" date="2020-04" db="EMBL/GenBank/DDBJ databases">
        <title>Luteolibacter sp. G-1-1-1 isolated from soil.</title>
        <authorList>
            <person name="Dahal R.H."/>
        </authorList>
    </citation>
    <scope>NUCLEOTIDE SEQUENCE [LARGE SCALE GENOMIC DNA]</scope>
    <source>
        <strain evidence="1 2">G-1-1-1</strain>
    </source>
</reference>
<gene>
    <name evidence="1" type="ORF">HHL09_10970</name>
</gene>
<sequence length="329" mass="35248">MAETDPNRAREMLQGWTDALARVWGDTAGKVGIALARTNPGELEDFIGNEVPETMRTTVWSQALSQLPPTERFAYLELVPEGQDKMGMIADMIAAWLPQDPKATAAWLDQFAGGREADELTLLTQPRIYLDPAGNPIPASRAGDWLAALRSATTPEARAFLARQVLASSGNAPDAGILAELANADPNMAGLARDKMIQADAAGYAGNLSSQEIAALSSAEAEKVIGEWAKKQPRRALDWALEQDRPEAATALMALYYQEPAESIALVPTLKSGKERDAAIRSICALEAAGGKAESSRSLLALIGDPQQREAVRQNVERHLENAGKAGSH</sequence>
<keyword evidence="2" id="KW-1185">Reference proteome</keyword>
<evidence type="ECO:0000313" key="2">
    <source>
        <dbReference type="Proteomes" id="UP000501812"/>
    </source>
</evidence>
<accession>A0A858RIB4</accession>
<dbReference type="RefSeq" id="WP_169454685.1">
    <property type="nucleotide sequence ID" value="NZ_CP051774.1"/>
</dbReference>
<protein>
    <recommendedName>
        <fullName evidence="3">HEAT repeat domain-containing protein</fullName>
    </recommendedName>
</protein>
<evidence type="ECO:0000313" key="1">
    <source>
        <dbReference type="EMBL" id="QJE96284.1"/>
    </source>
</evidence>
<name>A0A858RIB4_9BACT</name>
<dbReference type="Proteomes" id="UP000501812">
    <property type="component" value="Chromosome"/>
</dbReference>
<evidence type="ECO:0008006" key="3">
    <source>
        <dbReference type="Google" id="ProtNLM"/>
    </source>
</evidence>
<organism evidence="1 2">
    <name type="scientific">Luteolibacter luteus</name>
    <dbReference type="NCBI Taxonomy" id="2728835"/>
    <lineage>
        <taxon>Bacteria</taxon>
        <taxon>Pseudomonadati</taxon>
        <taxon>Verrucomicrobiota</taxon>
        <taxon>Verrucomicrobiia</taxon>
        <taxon>Verrucomicrobiales</taxon>
        <taxon>Verrucomicrobiaceae</taxon>
        <taxon>Luteolibacter</taxon>
    </lineage>
</organism>
<proteinExistence type="predicted"/>
<dbReference type="AlphaFoldDB" id="A0A858RIB4"/>
<dbReference type="KEGG" id="luo:HHL09_10970"/>